<dbReference type="InterPro" id="IPR010914">
    <property type="entry name" value="RsgA_GTPase_dom"/>
</dbReference>
<dbReference type="InterPro" id="IPR004881">
    <property type="entry name" value="Ribosome_biogen_GTPase_RsgA"/>
</dbReference>
<comment type="subcellular location">
    <subcellularLocation>
        <location evidence="10">Cytoplasm</location>
    </subcellularLocation>
</comment>
<dbReference type="EMBL" id="CP042913">
    <property type="protein sequence ID" value="QEG35474.1"/>
    <property type="molecule type" value="Genomic_DNA"/>
</dbReference>
<dbReference type="InterPro" id="IPR030378">
    <property type="entry name" value="G_CP_dom"/>
</dbReference>
<dbReference type="HAMAP" id="MF_01820">
    <property type="entry name" value="GTPase_RsgA"/>
    <property type="match status" value="1"/>
</dbReference>
<dbReference type="OrthoDB" id="9809485at2"/>
<keyword evidence="7 10" id="KW-0862">Zinc</keyword>
<comment type="subunit">
    <text evidence="10">Monomer. Associates with 30S ribosomal subunit, binds 16S rRNA.</text>
</comment>
<feature type="binding site" evidence="10">
    <location>
        <position position="274"/>
    </location>
    <ligand>
        <name>Zn(2+)</name>
        <dbReference type="ChEBI" id="CHEBI:29105"/>
    </ligand>
</feature>
<dbReference type="PANTHER" id="PTHR32120:SF10">
    <property type="entry name" value="SMALL RIBOSOMAL SUBUNIT BIOGENESIS GTPASE RSGA"/>
    <property type="match status" value="1"/>
</dbReference>
<dbReference type="CDD" id="cd01854">
    <property type="entry name" value="YjeQ_EngC"/>
    <property type="match status" value="1"/>
</dbReference>
<dbReference type="NCBIfam" id="TIGR00157">
    <property type="entry name" value="ribosome small subunit-dependent GTPase A"/>
    <property type="match status" value="1"/>
</dbReference>
<dbReference type="AlphaFoldDB" id="A0A5B9Q8R8"/>
<evidence type="ECO:0000256" key="4">
    <source>
        <dbReference type="ARBA" id="ARBA00022730"/>
    </source>
</evidence>
<feature type="binding site" evidence="10">
    <location>
        <begin position="142"/>
        <end position="145"/>
    </location>
    <ligand>
        <name>GTP</name>
        <dbReference type="ChEBI" id="CHEBI:37565"/>
    </ligand>
</feature>
<evidence type="ECO:0000313" key="13">
    <source>
        <dbReference type="EMBL" id="QEG35474.1"/>
    </source>
</evidence>
<dbReference type="Pfam" id="PF03193">
    <property type="entry name" value="RsgA_GTPase"/>
    <property type="match status" value="1"/>
</dbReference>
<dbReference type="GO" id="GO:0005737">
    <property type="term" value="C:cytoplasm"/>
    <property type="evidence" value="ECO:0007669"/>
    <property type="project" value="UniProtKB-SubCell"/>
</dbReference>
<dbReference type="PANTHER" id="PTHR32120">
    <property type="entry name" value="SMALL RIBOSOMAL SUBUNIT BIOGENESIS GTPASE RSGA"/>
    <property type="match status" value="1"/>
</dbReference>
<dbReference type="GO" id="GO:0003924">
    <property type="term" value="F:GTPase activity"/>
    <property type="evidence" value="ECO:0007669"/>
    <property type="project" value="UniProtKB-UniRule"/>
</dbReference>
<keyword evidence="2 10" id="KW-0690">Ribosome biogenesis</keyword>
<keyword evidence="8 10" id="KW-0694">RNA-binding</keyword>
<evidence type="ECO:0000256" key="7">
    <source>
        <dbReference type="ARBA" id="ARBA00022833"/>
    </source>
</evidence>
<evidence type="ECO:0000256" key="1">
    <source>
        <dbReference type="ARBA" id="ARBA00022490"/>
    </source>
</evidence>
<evidence type="ECO:0000256" key="3">
    <source>
        <dbReference type="ARBA" id="ARBA00022723"/>
    </source>
</evidence>
<keyword evidence="3 10" id="KW-0479">Metal-binding</keyword>
<keyword evidence="9 10" id="KW-0342">GTP-binding</keyword>
<evidence type="ECO:0000256" key="8">
    <source>
        <dbReference type="ARBA" id="ARBA00022884"/>
    </source>
</evidence>
<keyword evidence="5 10" id="KW-0547">Nucleotide-binding</keyword>
<keyword evidence="1 10" id="KW-0963">Cytoplasm</keyword>
<dbReference type="GO" id="GO:0046872">
    <property type="term" value="F:metal ion binding"/>
    <property type="evidence" value="ECO:0007669"/>
    <property type="project" value="UniProtKB-KW"/>
</dbReference>
<dbReference type="SUPFAM" id="SSF52540">
    <property type="entry name" value="P-loop containing nucleoside triphosphate hydrolases"/>
    <property type="match status" value="1"/>
</dbReference>
<feature type="binding site" evidence="10">
    <location>
        <begin position="194"/>
        <end position="202"/>
    </location>
    <ligand>
        <name>GTP</name>
        <dbReference type="ChEBI" id="CHEBI:37565"/>
    </ligand>
</feature>
<evidence type="ECO:0000256" key="2">
    <source>
        <dbReference type="ARBA" id="ARBA00022517"/>
    </source>
</evidence>
<sequence length="349" mass="38220">MDSAGLQALGWKPWFEQQLSPYESAELLAARVAAHLGSSILCLGAGTEFSLPTGLIHACGEVAVGDWLLLEPSTQRGIRRLQRESLVARKAAGEKVQTQLIAANLDTLFIVSSCNPDFNPSRLERYLALAAEAEVFPVVVLTKADMCEDPNSFLQETRRLKHGLSVITLDARDPEQMDLLADWCGVGKTVALVGSSGVGKSTLAMSLGAGHLATQAIREDDGRGRHTTTARSIHRLDTGGLLIDTPGMRELQLADCEEGVAEVFDEIVELAVSCRFRDCTHGEEPDCAVQAAIESGELDVRRLKNYLKLQAEQARNAQSLHERHQKSRKQGQFIKSVLASKRRLRRNEE</sequence>
<reference evidence="13 14" key="1">
    <citation type="submission" date="2019-08" db="EMBL/GenBank/DDBJ databases">
        <title>Deep-cultivation of Planctomycetes and their phenomic and genomic characterization uncovers novel biology.</title>
        <authorList>
            <person name="Wiegand S."/>
            <person name="Jogler M."/>
            <person name="Boedeker C."/>
            <person name="Pinto D."/>
            <person name="Vollmers J."/>
            <person name="Rivas-Marin E."/>
            <person name="Kohn T."/>
            <person name="Peeters S.H."/>
            <person name="Heuer A."/>
            <person name="Rast P."/>
            <person name="Oberbeckmann S."/>
            <person name="Bunk B."/>
            <person name="Jeske O."/>
            <person name="Meyerdierks A."/>
            <person name="Storesund J.E."/>
            <person name="Kallscheuer N."/>
            <person name="Luecker S."/>
            <person name="Lage O.M."/>
            <person name="Pohl T."/>
            <person name="Merkel B.J."/>
            <person name="Hornburger P."/>
            <person name="Mueller R.-W."/>
            <person name="Bruemmer F."/>
            <person name="Labrenz M."/>
            <person name="Spormann A.M."/>
            <person name="Op den Camp H."/>
            <person name="Overmann J."/>
            <person name="Amann R."/>
            <person name="Jetten M.S.M."/>
            <person name="Mascher T."/>
            <person name="Medema M.H."/>
            <person name="Devos D.P."/>
            <person name="Kaster A.-K."/>
            <person name="Ovreas L."/>
            <person name="Rohde M."/>
            <person name="Galperin M.Y."/>
            <person name="Jogler C."/>
        </authorList>
    </citation>
    <scope>NUCLEOTIDE SEQUENCE [LARGE SCALE GENOMIC DNA]</scope>
    <source>
        <strain evidence="13 14">Pr1d</strain>
    </source>
</reference>
<feature type="binding site" evidence="10">
    <location>
        <position position="287"/>
    </location>
    <ligand>
        <name>Zn(2+)</name>
        <dbReference type="ChEBI" id="CHEBI:29105"/>
    </ligand>
</feature>
<dbReference type="GO" id="GO:0005525">
    <property type="term" value="F:GTP binding"/>
    <property type="evidence" value="ECO:0007669"/>
    <property type="project" value="UniProtKB-UniRule"/>
</dbReference>
<proteinExistence type="inferred from homology"/>
<dbReference type="GO" id="GO:0019843">
    <property type="term" value="F:rRNA binding"/>
    <property type="evidence" value="ECO:0007669"/>
    <property type="project" value="UniProtKB-KW"/>
</dbReference>
<dbReference type="GO" id="GO:0042274">
    <property type="term" value="P:ribosomal small subunit biogenesis"/>
    <property type="evidence" value="ECO:0007669"/>
    <property type="project" value="UniProtKB-UniRule"/>
</dbReference>
<feature type="binding site" evidence="10">
    <location>
        <position position="279"/>
    </location>
    <ligand>
        <name>Zn(2+)</name>
        <dbReference type="ChEBI" id="CHEBI:29105"/>
    </ligand>
</feature>
<dbReference type="Proteomes" id="UP000323917">
    <property type="component" value="Chromosome"/>
</dbReference>
<evidence type="ECO:0000256" key="6">
    <source>
        <dbReference type="ARBA" id="ARBA00022801"/>
    </source>
</evidence>
<dbReference type="RefSeq" id="WP_148073981.1">
    <property type="nucleotide sequence ID" value="NZ_CP042913.1"/>
</dbReference>
<name>A0A5B9Q8R8_9BACT</name>
<gene>
    <name evidence="13" type="primary">rsgA_2</name>
    <name evidence="10" type="synonym">rsgA</name>
    <name evidence="13" type="ORF">Pr1d_27730</name>
</gene>
<dbReference type="EC" id="3.6.1.-" evidence="10"/>
<evidence type="ECO:0000313" key="14">
    <source>
        <dbReference type="Proteomes" id="UP000323917"/>
    </source>
</evidence>
<evidence type="ECO:0000259" key="11">
    <source>
        <dbReference type="PROSITE" id="PS50936"/>
    </source>
</evidence>
<organism evidence="13 14">
    <name type="scientific">Bythopirellula goksoeyrii</name>
    <dbReference type="NCBI Taxonomy" id="1400387"/>
    <lineage>
        <taxon>Bacteria</taxon>
        <taxon>Pseudomonadati</taxon>
        <taxon>Planctomycetota</taxon>
        <taxon>Planctomycetia</taxon>
        <taxon>Pirellulales</taxon>
        <taxon>Lacipirellulaceae</taxon>
        <taxon>Bythopirellula</taxon>
    </lineage>
</organism>
<keyword evidence="14" id="KW-1185">Reference proteome</keyword>
<comment type="cofactor">
    <cofactor evidence="10">
        <name>Zn(2+)</name>
        <dbReference type="ChEBI" id="CHEBI:29105"/>
    </cofactor>
    <text evidence="10">Binds 1 zinc ion per subunit.</text>
</comment>
<evidence type="ECO:0000256" key="10">
    <source>
        <dbReference type="HAMAP-Rule" id="MF_01820"/>
    </source>
</evidence>
<feature type="binding site" evidence="10">
    <location>
        <position position="281"/>
    </location>
    <ligand>
        <name>Zn(2+)</name>
        <dbReference type="ChEBI" id="CHEBI:29105"/>
    </ligand>
</feature>
<feature type="domain" description="EngC GTPase" evidence="11">
    <location>
        <begin position="103"/>
        <end position="249"/>
    </location>
</feature>
<feature type="domain" description="CP-type G" evidence="12">
    <location>
        <begin position="94"/>
        <end position="251"/>
    </location>
</feature>
<dbReference type="InterPro" id="IPR027417">
    <property type="entry name" value="P-loop_NTPase"/>
</dbReference>
<dbReference type="PROSITE" id="PS50936">
    <property type="entry name" value="ENGC_GTPASE"/>
    <property type="match status" value="1"/>
</dbReference>
<dbReference type="Gene3D" id="1.10.40.50">
    <property type="entry name" value="Probable gtpase engc, domain 3"/>
    <property type="match status" value="1"/>
</dbReference>
<accession>A0A5B9Q8R8</accession>
<dbReference type="PROSITE" id="PS51721">
    <property type="entry name" value="G_CP"/>
    <property type="match status" value="1"/>
</dbReference>
<dbReference type="KEGG" id="bgok:Pr1d_27730"/>
<evidence type="ECO:0000256" key="9">
    <source>
        <dbReference type="ARBA" id="ARBA00023134"/>
    </source>
</evidence>
<comment type="similarity">
    <text evidence="10">Belongs to the TRAFAC class YlqF/YawG GTPase family. RsgA subfamily.</text>
</comment>
<evidence type="ECO:0000259" key="12">
    <source>
        <dbReference type="PROSITE" id="PS51721"/>
    </source>
</evidence>
<protein>
    <recommendedName>
        <fullName evidence="10">Small ribosomal subunit biogenesis GTPase RsgA</fullName>
        <ecNumber evidence="10">3.6.1.-</ecNumber>
    </recommendedName>
</protein>
<evidence type="ECO:0000256" key="5">
    <source>
        <dbReference type="ARBA" id="ARBA00022741"/>
    </source>
</evidence>
<dbReference type="Gene3D" id="3.40.50.300">
    <property type="entry name" value="P-loop containing nucleotide triphosphate hydrolases"/>
    <property type="match status" value="1"/>
</dbReference>
<keyword evidence="4 10" id="KW-0699">rRNA-binding</keyword>
<keyword evidence="6 10" id="KW-0378">Hydrolase</keyword>
<comment type="function">
    <text evidence="10">One of several proteins that assist in the late maturation steps of the functional core of the 30S ribosomal subunit. Helps release RbfA from mature subunits. May play a role in the assembly of ribosomal proteins into the subunit. Circularly permuted GTPase that catalyzes slow GTP hydrolysis, GTPase activity is stimulated by the 30S ribosomal subunit.</text>
</comment>